<reference evidence="3" key="1">
    <citation type="submission" date="2022-11" db="EMBL/GenBank/DDBJ databases">
        <authorList>
            <person name="Kikuchi T."/>
        </authorList>
    </citation>
    <scope>NUCLEOTIDE SEQUENCE</scope>
    <source>
        <strain evidence="3">PS1010</strain>
    </source>
</reference>
<evidence type="ECO:0000256" key="2">
    <source>
        <dbReference type="SAM" id="SignalP"/>
    </source>
</evidence>
<proteinExistence type="predicted"/>
<keyword evidence="4" id="KW-1185">Reference proteome</keyword>
<feature type="chain" id="PRO_5040292563" evidence="2">
    <location>
        <begin position="18"/>
        <end position="192"/>
    </location>
</feature>
<evidence type="ECO:0000313" key="4">
    <source>
        <dbReference type="Proteomes" id="UP001152747"/>
    </source>
</evidence>
<evidence type="ECO:0000313" key="3">
    <source>
        <dbReference type="EMBL" id="CAI5446782.1"/>
    </source>
</evidence>
<sequence>MLTKFVLFTTFAVLVLGYPPETLPQYPPATEPEVVPPYGVPPPPGPPPPGQLPPYGAPPAEHQSPQTLASLLVNALIDASYDHHYEHNEDPSKPPSNSKFFRFFAKEFVYRRNGNVHANKPEDVHFLKNPERFADNLRSVQNAADYLNGNGFTFEIVAYNRKTVYVTVLEVRGRFRIVSFDEFRQYDFDGGY</sequence>
<protein>
    <submittedName>
        <fullName evidence="3">Uncharacterized protein</fullName>
    </submittedName>
</protein>
<gene>
    <name evidence="3" type="ORF">CAMP_LOCUS9419</name>
</gene>
<dbReference type="EMBL" id="CANHGI010000003">
    <property type="protein sequence ID" value="CAI5446782.1"/>
    <property type="molecule type" value="Genomic_DNA"/>
</dbReference>
<keyword evidence="2" id="KW-0732">Signal</keyword>
<feature type="region of interest" description="Disordered" evidence="1">
    <location>
        <begin position="27"/>
        <end position="63"/>
    </location>
</feature>
<accession>A0A9P1N0T5</accession>
<evidence type="ECO:0000256" key="1">
    <source>
        <dbReference type="SAM" id="MobiDB-lite"/>
    </source>
</evidence>
<comment type="caution">
    <text evidence="3">The sequence shown here is derived from an EMBL/GenBank/DDBJ whole genome shotgun (WGS) entry which is preliminary data.</text>
</comment>
<organism evidence="3 4">
    <name type="scientific">Caenorhabditis angaria</name>
    <dbReference type="NCBI Taxonomy" id="860376"/>
    <lineage>
        <taxon>Eukaryota</taxon>
        <taxon>Metazoa</taxon>
        <taxon>Ecdysozoa</taxon>
        <taxon>Nematoda</taxon>
        <taxon>Chromadorea</taxon>
        <taxon>Rhabditida</taxon>
        <taxon>Rhabditina</taxon>
        <taxon>Rhabditomorpha</taxon>
        <taxon>Rhabditoidea</taxon>
        <taxon>Rhabditidae</taxon>
        <taxon>Peloderinae</taxon>
        <taxon>Caenorhabditis</taxon>
    </lineage>
</organism>
<dbReference type="AlphaFoldDB" id="A0A9P1N0T5"/>
<name>A0A9P1N0T5_9PELO</name>
<dbReference type="Proteomes" id="UP001152747">
    <property type="component" value="Unassembled WGS sequence"/>
</dbReference>
<feature type="signal peptide" evidence="2">
    <location>
        <begin position="1"/>
        <end position="17"/>
    </location>
</feature>
<feature type="compositionally biased region" description="Pro residues" evidence="1">
    <location>
        <begin position="27"/>
        <end position="57"/>
    </location>
</feature>